<keyword evidence="5" id="KW-1185">Reference proteome</keyword>
<keyword evidence="2" id="KW-1133">Transmembrane helix</keyword>
<gene>
    <name evidence="4" type="ORF">BD833_1082</name>
</gene>
<proteinExistence type="predicted"/>
<reference evidence="4 5" key="1">
    <citation type="submission" date="2019-07" db="EMBL/GenBank/DDBJ databases">
        <title>Genomic Encyclopedia of Archaeal and Bacterial Type Strains, Phase II (KMG-II): from individual species to whole genera.</title>
        <authorList>
            <person name="Goeker M."/>
        </authorList>
    </citation>
    <scope>NUCLEOTIDE SEQUENCE [LARGE SCALE GENOMIC DNA]</scope>
    <source>
        <strain evidence="4 5">DSM 46842</strain>
    </source>
</reference>
<comment type="caution">
    <text evidence="4">The sequence shown here is derived from an EMBL/GenBank/DDBJ whole genome shotgun (WGS) entry which is preliminary data.</text>
</comment>
<evidence type="ECO:0000256" key="2">
    <source>
        <dbReference type="SAM" id="Phobius"/>
    </source>
</evidence>
<evidence type="ECO:0000256" key="1">
    <source>
        <dbReference type="SAM" id="MobiDB-lite"/>
    </source>
</evidence>
<evidence type="ECO:0000259" key="3">
    <source>
        <dbReference type="Pfam" id="PF20177"/>
    </source>
</evidence>
<sequence length="223" mass="23290">MATASTAGAWQGGGRPERPYPARAPRPVSRDERLARPSVPVPDRLRAAERERSRDRLDDPRAGAPRRGQPGPARPAGSRPAGPRPAAAPQAQPRNRDRASAPAPARDSKLRGSFAVALVFLLTLAGCAVDSFVGMGLGMITMVALAAGTVAAALLVRRRDLLTVVVAPPLVFVLVAVLNISLAPSATLNLPTMATLLVRGFPTMAVATAAAIVLSLVRLVSRR</sequence>
<dbReference type="Pfam" id="PF20177">
    <property type="entry name" value="DUF6542"/>
    <property type="match status" value="1"/>
</dbReference>
<feature type="compositionally biased region" description="Basic and acidic residues" evidence="1">
    <location>
        <begin position="43"/>
        <end position="61"/>
    </location>
</feature>
<name>A0A5S5CS90_9ACTN</name>
<dbReference type="Proteomes" id="UP000322499">
    <property type="component" value="Unassembled WGS sequence"/>
</dbReference>
<feature type="transmembrane region" description="Helical" evidence="2">
    <location>
        <begin position="201"/>
        <end position="220"/>
    </location>
</feature>
<feature type="domain" description="DUF6542" evidence="3">
    <location>
        <begin position="112"/>
        <end position="223"/>
    </location>
</feature>
<organism evidence="4 5">
    <name type="scientific">Blastococcus xanthinilyticus</name>
    <dbReference type="NCBI Taxonomy" id="1564164"/>
    <lineage>
        <taxon>Bacteria</taxon>
        <taxon>Bacillati</taxon>
        <taxon>Actinomycetota</taxon>
        <taxon>Actinomycetes</taxon>
        <taxon>Geodermatophilales</taxon>
        <taxon>Geodermatophilaceae</taxon>
        <taxon>Blastococcus</taxon>
    </lineage>
</organism>
<dbReference type="EMBL" id="VNHW01000008">
    <property type="protein sequence ID" value="TYP86717.1"/>
    <property type="molecule type" value="Genomic_DNA"/>
</dbReference>
<accession>A0A5S5CS90</accession>
<keyword evidence="2" id="KW-0812">Transmembrane</keyword>
<protein>
    <recommendedName>
        <fullName evidence="3">DUF6542 domain-containing protein</fullName>
    </recommendedName>
</protein>
<feature type="transmembrane region" description="Helical" evidence="2">
    <location>
        <begin position="161"/>
        <end position="181"/>
    </location>
</feature>
<feature type="compositionally biased region" description="Low complexity" evidence="1">
    <location>
        <begin position="62"/>
        <end position="93"/>
    </location>
</feature>
<evidence type="ECO:0000313" key="4">
    <source>
        <dbReference type="EMBL" id="TYP86717.1"/>
    </source>
</evidence>
<evidence type="ECO:0000313" key="5">
    <source>
        <dbReference type="Proteomes" id="UP000322499"/>
    </source>
</evidence>
<feature type="region of interest" description="Disordered" evidence="1">
    <location>
        <begin position="1"/>
        <end position="106"/>
    </location>
</feature>
<feature type="transmembrane region" description="Helical" evidence="2">
    <location>
        <begin position="139"/>
        <end position="156"/>
    </location>
</feature>
<dbReference type="InterPro" id="IPR046672">
    <property type="entry name" value="DUF6542"/>
</dbReference>
<keyword evidence="2" id="KW-0472">Membrane</keyword>
<dbReference type="AlphaFoldDB" id="A0A5S5CS90"/>
<feature type="transmembrane region" description="Helical" evidence="2">
    <location>
        <begin position="114"/>
        <end position="133"/>
    </location>
</feature>